<gene>
    <name evidence="2" type="ORF">BLNAU_11968</name>
</gene>
<evidence type="ECO:0000313" key="3">
    <source>
        <dbReference type="Proteomes" id="UP001281761"/>
    </source>
</evidence>
<dbReference type="EMBL" id="JARBJD010000096">
    <property type="protein sequence ID" value="KAK2952979.1"/>
    <property type="molecule type" value="Genomic_DNA"/>
</dbReference>
<reference evidence="2 3" key="1">
    <citation type="journal article" date="2022" name="bioRxiv">
        <title>Genomics of Preaxostyla Flagellates Illuminates Evolutionary Transitions and the Path Towards Mitochondrial Loss.</title>
        <authorList>
            <person name="Novak L.V.F."/>
            <person name="Treitli S.C."/>
            <person name="Pyrih J."/>
            <person name="Halakuc P."/>
            <person name="Pipaliya S.V."/>
            <person name="Vacek V."/>
            <person name="Brzon O."/>
            <person name="Soukal P."/>
            <person name="Eme L."/>
            <person name="Dacks J.B."/>
            <person name="Karnkowska A."/>
            <person name="Elias M."/>
            <person name="Hampl V."/>
        </authorList>
    </citation>
    <scope>NUCLEOTIDE SEQUENCE [LARGE SCALE GENOMIC DNA]</scope>
    <source>
        <strain evidence="2">NAU3</strain>
        <tissue evidence="2">Gut</tissue>
    </source>
</reference>
<proteinExistence type="predicted"/>
<evidence type="ECO:0000313" key="2">
    <source>
        <dbReference type="EMBL" id="KAK2952979.1"/>
    </source>
</evidence>
<comment type="caution">
    <text evidence="2">The sequence shown here is derived from an EMBL/GenBank/DDBJ whole genome shotgun (WGS) entry which is preliminary data.</text>
</comment>
<dbReference type="Proteomes" id="UP001281761">
    <property type="component" value="Unassembled WGS sequence"/>
</dbReference>
<accession>A0ABQ9XN76</accession>
<name>A0ABQ9XN76_9EUKA</name>
<protein>
    <submittedName>
        <fullName evidence="2">Uncharacterized protein</fullName>
    </submittedName>
</protein>
<organism evidence="2 3">
    <name type="scientific">Blattamonas nauphoetae</name>
    <dbReference type="NCBI Taxonomy" id="2049346"/>
    <lineage>
        <taxon>Eukaryota</taxon>
        <taxon>Metamonada</taxon>
        <taxon>Preaxostyla</taxon>
        <taxon>Oxymonadida</taxon>
        <taxon>Blattamonas</taxon>
    </lineage>
</organism>
<feature type="region of interest" description="Disordered" evidence="1">
    <location>
        <begin position="1"/>
        <end position="20"/>
    </location>
</feature>
<dbReference type="SUPFAM" id="SSF48371">
    <property type="entry name" value="ARM repeat"/>
    <property type="match status" value="1"/>
</dbReference>
<evidence type="ECO:0000256" key="1">
    <source>
        <dbReference type="SAM" id="MobiDB-lite"/>
    </source>
</evidence>
<feature type="compositionally biased region" description="Low complexity" evidence="1">
    <location>
        <begin position="8"/>
        <end position="20"/>
    </location>
</feature>
<keyword evidence="3" id="KW-1185">Reference proteome</keyword>
<sequence>MTINKIDTSSSTTHSNLSSPHLLLSTDCSPFLNWNEGEFEIESEVSVVFWSLVATVKLQPALDASLEVKAVTLLEYVHPQFQGQADDFLTSHGQTTAESLTNFVQSIMVLLSIPSQSIAIAVVKILGNLIEKWSPKVRLALVQADLIPQIIATLNPLSLSFAEAESIHINLMKTINWTIWLSTPNELQQLRIKDDNEQRTVLETILKQVLAPSEKYICHLCVNRFSIIDSKQSEIFMFLLADILQISPYYQPTMDFVVNMPVILTIPSSLTFFEYDDSTWSFLFEMNCARWDWNVIRSFKRHMWKTVHRMLRMEGMEDVMEEKLRTNQDIFRGSLIVTYSIVLNNIQGTVHPSVTRLFSKSKVEMASIEMLAVK</sequence>
<dbReference type="InterPro" id="IPR016024">
    <property type="entry name" value="ARM-type_fold"/>
</dbReference>